<protein>
    <recommendedName>
        <fullName evidence="5">HTH tetR-type domain-containing protein</fullName>
    </recommendedName>
</protein>
<dbReference type="InterPro" id="IPR001647">
    <property type="entry name" value="HTH_TetR"/>
</dbReference>
<keyword evidence="2 4" id="KW-0238">DNA-binding</keyword>
<evidence type="ECO:0000313" key="6">
    <source>
        <dbReference type="EMBL" id="GLI34036.1"/>
    </source>
</evidence>
<dbReference type="Gene3D" id="1.10.357.10">
    <property type="entry name" value="Tetracycline Repressor, domain 2"/>
    <property type="match status" value="1"/>
</dbReference>
<evidence type="ECO:0000256" key="1">
    <source>
        <dbReference type="ARBA" id="ARBA00023015"/>
    </source>
</evidence>
<evidence type="ECO:0000256" key="4">
    <source>
        <dbReference type="PROSITE-ProRule" id="PRU00335"/>
    </source>
</evidence>
<accession>A0A9W6CYA1</accession>
<dbReference type="InterPro" id="IPR050109">
    <property type="entry name" value="HTH-type_TetR-like_transc_reg"/>
</dbReference>
<dbReference type="SUPFAM" id="SSF46689">
    <property type="entry name" value="Homeodomain-like"/>
    <property type="match status" value="1"/>
</dbReference>
<proteinExistence type="predicted"/>
<dbReference type="Gene3D" id="1.10.10.60">
    <property type="entry name" value="Homeodomain-like"/>
    <property type="match status" value="1"/>
</dbReference>
<dbReference type="EMBL" id="BSDR01000001">
    <property type="protein sequence ID" value="GLI34036.1"/>
    <property type="molecule type" value="Genomic_DNA"/>
</dbReference>
<dbReference type="RefSeq" id="WP_281793309.1">
    <property type="nucleotide sequence ID" value="NZ_BSDR01000001.1"/>
</dbReference>
<dbReference type="SUPFAM" id="SSF48498">
    <property type="entry name" value="Tetracyclin repressor-like, C-terminal domain"/>
    <property type="match status" value="1"/>
</dbReference>
<evidence type="ECO:0000256" key="2">
    <source>
        <dbReference type="ARBA" id="ARBA00023125"/>
    </source>
</evidence>
<dbReference type="AlphaFoldDB" id="A0A9W6CYA1"/>
<gene>
    <name evidence="6" type="ORF">DAMNIGENAA_14690</name>
</gene>
<dbReference type="Pfam" id="PF00440">
    <property type="entry name" value="TetR_N"/>
    <property type="match status" value="1"/>
</dbReference>
<dbReference type="PROSITE" id="PS50977">
    <property type="entry name" value="HTH_TETR_2"/>
    <property type="match status" value="1"/>
</dbReference>
<dbReference type="InterPro" id="IPR041490">
    <property type="entry name" value="KstR2_TetR_C"/>
</dbReference>
<dbReference type="PANTHER" id="PTHR30055:SF240">
    <property type="entry name" value="HTH-TYPE TRANSCRIPTIONAL REGULATOR ACRR"/>
    <property type="match status" value="1"/>
</dbReference>
<comment type="caution">
    <text evidence="6">The sequence shown here is derived from an EMBL/GenBank/DDBJ whole genome shotgun (WGS) entry which is preliminary data.</text>
</comment>
<keyword evidence="7" id="KW-1185">Reference proteome</keyword>
<dbReference type="PRINTS" id="PR00455">
    <property type="entry name" value="HTHTETR"/>
</dbReference>
<name>A0A9W6CYA1_9BACT</name>
<sequence>MSQEKLGTEVRREQIVQAALSVIASEGMQGLKVNELSRRVGIVPSAIYRHFKGKSEILDGVLDLIEERILENVKIVCAETDDAFERLKSLLLRHVQLILDYQAIPRIIFSEDVLAGRAERKSKLCRILGKYLDEVASIVRRGQEEGVIRPDVSPDTAALVFIGLFQPAAFFWHLTDGNFDVKGQAENAWRIYGDGMRKE</sequence>
<evidence type="ECO:0000259" key="5">
    <source>
        <dbReference type="PROSITE" id="PS50977"/>
    </source>
</evidence>
<dbReference type="Pfam" id="PF17932">
    <property type="entry name" value="TetR_C_24"/>
    <property type="match status" value="1"/>
</dbReference>
<dbReference type="GO" id="GO:0000976">
    <property type="term" value="F:transcription cis-regulatory region binding"/>
    <property type="evidence" value="ECO:0007669"/>
    <property type="project" value="TreeGrafter"/>
</dbReference>
<reference evidence="6" key="1">
    <citation type="submission" date="2022-12" db="EMBL/GenBank/DDBJ databases">
        <title>Reference genome sequencing for broad-spectrum identification of bacterial and archaeal isolates by mass spectrometry.</title>
        <authorList>
            <person name="Sekiguchi Y."/>
            <person name="Tourlousse D.M."/>
        </authorList>
    </citation>
    <scope>NUCLEOTIDE SEQUENCE</scope>
    <source>
        <strain evidence="6">ASRB1</strain>
    </source>
</reference>
<dbReference type="GO" id="GO:0003700">
    <property type="term" value="F:DNA-binding transcription factor activity"/>
    <property type="evidence" value="ECO:0007669"/>
    <property type="project" value="TreeGrafter"/>
</dbReference>
<dbReference type="Proteomes" id="UP001144372">
    <property type="component" value="Unassembled WGS sequence"/>
</dbReference>
<dbReference type="PANTHER" id="PTHR30055">
    <property type="entry name" value="HTH-TYPE TRANSCRIPTIONAL REGULATOR RUTR"/>
    <property type="match status" value="1"/>
</dbReference>
<evidence type="ECO:0000256" key="3">
    <source>
        <dbReference type="ARBA" id="ARBA00023163"/>
    </source>
</evidence>
<organism evidence="6 7">
    <name type="scientific">Desulforhabdus amnigena</name>
    <dbReference type="NCBI Taxonomy" id="40218"/>
    <lineage>
        <taxon>Bacteria</taxon>
        <taxon>Pseudomonadati</taxon>
        <taxon>Thermodesulfobacteriota</taxon>
        <taxon>Syntrophobacteria</taxon>
        <taxon>Syntrophobacterales</taxon>
        <taxon>Syntrophobacteraceae</taxon>
        <taxon>Desulforhabdus</taxon>
    </lineage>
</organism>
<dbReference type="InterPro" id="IPR009057">
    <property type="entry name" value="Homeodomain-like_sf"/>
</dbReference>
<dbReference type="InterPro" id="IPR036271">
    <property type="entry name" value="Tet_transcr_reg_TetR-rel_C_sf"/>
</dbReference>
<keyword evidence="1" id="KW-0805">Transcription regulation</keyword>
<feature type="DNA-binding region" description="H-T-H motif" evidence="4">
    <location>
        <begin position="32"/>
        <end position="51"/>
    </location>
</feature>
<evidence type="ECO:0000313" key="7">
    <source>
        <dbReference type="Proteomes" id="UP001144372"/>
    </source>
</evidence>
<feature type="domain" description="HTH tetR-type" evidence="5">
    <location>
        <begin position="9"/>
        <end position="69"/>
    </location>
</feature>
<keyword evidence="3" id="KW-0804">Transcription</keyword>